<keyword evidence="5" id="KW-0560">Oxidoreductase</keyword>
<keyword evidence="6" id="KW-0408">Iron</keyword>
<sequence length="173" mass="19367">MRAVISKPEGYTFDDELPIRFPGSLVNNFQYPADQKTCSQAKIIPRNNLPGSNDHLFRRASVIYGPDPDASETSETKIDRGLLFLCYQSSIERRFKYIQQRFNNSDFPSANLLAESPGFDPVTMGSNARFMTGANPNKPTDKLSVPLRFVEARGGEYFFIPSISTLNKIATTS</sequence>
<dbReference type="OrthoDB" id="3207336at2759"/>
<keyword evidence="3" id="KW-0349">Heme</keyword>
<dbReference type="Proteomes" id="UP000518752">
    <property type="component" value="Unassembled WGS sequence"/>
</dbReference>
<evidence type="ECO:0000256" key="1">
    <source>
        <dbReference type="ARBA" id="ARBA00001970"/>
    </source>
</evidence>
<proteinExistence type="predicted"/>
<dbReference type="GO" id="GO:0020037">
    <property type="term" value="F:heme binding"/>
    <property type="evidence" value="ECO:0007669"/>
    <property type="project" value="InterPro"/>
</dbReference>
<dbReference type="EMBL" id="JAACJN010000006">
    <property type="protein sequence ID" value="KAF5392269.1"/>
    <property type="molecule type" value="Genomic_DNA"/>
</dbReference>
<dbReference type="SUPFAM" id="SSF54909">
    <property type="entry name" value="Dimeric alpha+beta barrel"/>
    <property type="match status" value="1"/>
</dbReference>
<comment type="cofactor">
    <cofactor evidence="1">
        <name>heme b</name>
        <dbReference type="ChEBI" id="CHEBI:60344"/>
    </cofactor>
</comment>
<evidence type="ECO:0000256" key="3">
    <source>
        <dbReference type="ARBA" id="ARBA00022617"/>
    </source>
</evidence>
<evidence type="ECO:0000313" key="7">
    <source>
        <dbReference type="EMBL" id="KAF5392269.1"/>
    </source>
</evidence>
<evidence type="ECO:0000256" key="5">
    <source>
        <dbReference type="ARBA" id="ARBA00023002"/>
    </source>
</evidence>
<name>A0A8H5HZF8_9AGAR</name>
<dbReference type="GO" id="GO:0005829">
    <property type="term" value="C:cytosol"/>
    <property type="evidence" value="ECO:0007669"/>
    <property type="project" value="TreeGrafter"/>
</dbReference>
<evidence type="ECO:0000256" key="2">
    <source>
        <dbReference type="ARBA" id="ARBA00022559"/>
    </source>
</evidence>
<reference evidence="7 8" key="1">
    <citation type="journal article" date="2020" name="ISME J.">
        <title>Uncovering the hidden diversity of litter-decomposition mechanisms in mushroom-forming fungi.</title>
        <authorList>
            <person name="Floudas D."/>
            <person name="Bentzer J."/>
            <person name="Ahren D."/>
            <person name="Johansson T."/>
            <person name="Persson P."/>
            <person name="Tunlid A."/>
        </authorList>
    </citation>
    <scope>NUCLEOTIDE SEQUENCE [LARGE SCALE GENOMIC DNA]</scope>
    <source>
        <strain evidence="7 8">CBS 406.79</strain>
    </source>
</reference>
<protein>
    <recommendedName>
        <fullName evidence="9">Peroxidase</fullName>
    </recommendedName>
</protein>
<evidence type="ECO:0008006" key="9">
    <source>
        <dbReference type="Google" id="ProtNLM"/>
    </source>
</evidence>
<evidence type="ECO:0000256" key="4">
    <source>
        <dbReference type="ARBA" id="ARBA00022723"/>
    </source>
</evidence>
<keyword evidence="4" id="KW-0479">Metal-binding</keyword>
<dbReference type="PANTHER" id="PTHR30521">
    <property type="entry name" value="DEFERROCHELATASE/PEROXIDASE"/>
    <property type="match status" value="1"/>
</dbReference>
<dbReference type="InterPro" id="IPR011008">
    <property type="entry name" value="Dimeric_a/b-barrel"/>
</dbReference>
<dbReference type="GO" id="GO:0046872">
    <property type="term" value="F:metal ion binding"/>
    <property type="evidence" value="ECO:0007669"/>
    <property type="project" value="UniProtKB-KW"/>
</dbReference>
<dbReference type="InterPro" id="IPR006314">
    <property type="entry name" value="Dyp_peroxidase"/>
</dbReference>
<dbReference type="GO" id="GO:0004601">
    <property type="term" value="F:peroxidase activity"/>
    <property type="evidence" value="ECO:0007669"/>
    <property type="project" value="UniProtKB-KW"/>
</dbReference>
<evidence type="ECO:0000313" key="8">
    <source>
        <dbReference type="Proteomes" id="UP000518752"/>
    </source>
</evidence>
<organism evidence="7 8">
    <name type="scientific">Collybiopsis confluens</name>
    <dbReference type="NCBI Taxonomy" id="2823264"/>
    <lineage>
        <taxon>Eukaryota</taxon>
        <taxon>Fungi</taxon>
        <taxon>Dikarya</taxon>
        <taxon>Basidiomycota</taxon>
        <taxon>Agaricomycotina</taxon>
        <taxon>Agaricomycetes</taxon>
        <taxon>Agaricomycetidae</taxon>
        <taxon>Agaricales</taxon>
        <taxon>Marasmiineae</taxon>
        <taxon>Omphalotaceae</taxon>
        <taxon>Collybiopsis</taxon>
    </lineage>
</organism>
<keyword evidence="2" id="KW-0575">Peroxidase</keyword>
<comment type="caution">
    <text evidence="7">The sequence shown here is derived from an EMBL/GenBank/DDBJ whole genome shotgun (WGS) entry which is preliminary data.</text>
</comment>
<gene>
    <name evidence="7" type="ORF">D9757_001575</name>
</gene>
<dbReference type="PANTHER" id="PTHR30521:SF4">
    <property type="entry name" value="DEFERROCHELATASE"/>
    <property type="match status" value="1"/>
</dbReference>
<dbReference type="PROSITE" id="PS51404">
    <property type="entry name" value="DYP_PEROXIDASE"/>
    <property type="match status" value="1"/>
</dbReference>
<dbReference type="AlphaFoldDB" id="A0A8H5HZF8"/>
<evidence type="ECO:0000256" key="6">
    <source>
        <dbReference type="ARBA" id="ARBA00023004"/>
    </source>
</evidence>
<accession>A0A8H5HZF8</accession>
<keyword evidence="8" id="KW-1185">Reference proteome</keyword>